<gene>
    <name evidence="1" type="ORF">TRUGW13939_11618</name>
</gene>
<reference evidence="2" key="1">
    <citation type="submission" date="2020-06" db="EMBL/GenBank/DDBJ databases">
        <title>A chromosome-scale genome assembly of Talaromyces rugulosus W13939.</title>
        <authorList>
            <person name="Wang B."/>
            <person name="Guo L."/>
            <person name="Ye K."/>
            <person name="Wang L."/>
        </authorList>
    </citation>
    <scope>NUCLEOTIDE SEQUENCE [LARGE SCALE GENOMIC DNA]</scope>
    <source>
        <strain evidence="2">W13939</strain>
    </source>
</reference>
<evidence type="ECO:0000313" key="2">
    <source>
        <dbReference type="Proteomes" id="UP000509510"/>
    </source>
</evidence>
<dbReference type="GeneID" id="55999095"/>
<dbReference type="OrthoDB" id="4213913at2759"/>
<dbReference type="Gene3D" id="3.30.420.40">
    <property type="match status" value="2"/>
</dbReference>
<proteinExistence type="predicted"/>
<dbReference type="PANTHER" id="PTHR14187:SF5">
    <property type="entry name" value="HEAT SHOCK 70 KDA PROTEIN 12A"/>
    <property type="match status" value="1"/>
</dbReference>
<dbReference type="InterPro" id="IPR043129">
    <property type="entry name" value="ATPase_NBD"/>
</dbReference>
<evidence type="ECO:0000313" key="1">
    <source>
        <dbReference type="EMBL" id="QKX64444.1"/>
    </source>
</evidence>
<dbReference type="CDD" id="cd10170">
    <property type="entry name" value="ASKHA_NBD_HSP70"/>
    <property type="match status" value="1"/>
</dbReference>
<dbReference type="AlphaFoldDB" id="A0A7H8RDD7"/>
<dbReference type="Proteomes" id="UP000509510">
    <property type="component" value="Chromosome VI"/>
</dbReference>
<dbReference type="SUPFAM" id="SSF53067">
    <property type="entry name" value="Actin-like ATPase domain"/>
    <property type="match status" value="2"/>
</dbReference>
<name>A0A7H8RDD7_TALRU</name>
<dbReference type="RefSeq" id="XP_035350617.1">
    <property type="nucleotide sequence ID" value="XM_035494724.1"/>
</dbReference>
<protein>
    <submittedName>
        <fullName evidence="1">Uncharacterized protein</fullName>
    </submittedName>
</protein>
<organism evidence="1 2">
    <name type="scientific">Talaromyces rugulosus</name>
    <name type="common">Penicillium rugulosum</name>
    <dbReference type="NCBI Taxonomy" id="121627"/>
    <lineage>
        <taxon>Eukaryota</taxon>
        <taxon>Fungi</taxon>
        <taxon>Dikarya</taxon>
        <taxon>Ascomycota</taxon>
        <taxon>Pezizomycotina</taxon>
        <taxon>Eurotiomycetes</taxon>
        <taxon>Eurotiomycetidae</taxon>
        <taxon>Eurotiales</taxon>
        <taxon>Trichocomaceae</taxon>
        <taxon>Talaromyces</taxon>
        <taxon>Talaromyces sect. Islandici</taxon>
    </lineage>
</organism>
<dbReference type="EMBL" id="CP055903">
    <property type="protein sequence ID" value="QKX64444.1"/>
    <property type="molecule type" value="Genomic_DNA"/>
</dbReference>
<dbReference type="KEGG" id="trg:TRUGW13939_11618"/>
<accession>A0A7H8RDD7</accession>
<sequence length="539" mass="60945">MNSTPALSRAYEWCFQAQKYSNLGHKVHEWFKLGLCDGFEVRRARESELINKYKSQTALPPVKGEECENLVANFLRSIKESVDSFFGLNANKKLKNFPRDYIITVPALWDHAVQDKTLRCAERAGMGDGSQLQVTSEPEAACLYATQTMVRLDENETYVICDADGGTVDVASYTVKFLPTEPLCRKLEMAATPSGGLYGSIFLNRIFEKYLQEKFADYPGWEPSFIEESLRKFEEVIKPEFTGENVEDASVWIEGLVPSRRHGVKKNLFTFTTAELRENVFDEVITKVQGLVRDQISHTKGKVNSVILAGRFGRNLYLKKKIEETDNVIKDGIIVEQIDNSCTAIARDALAAGFAGMGIIGHDDGSFNVISTMVLSRVAGRNYGTKAYHDFREGRDPESRRQVEIREDGNKIKMIQWFTRKGASIRDGEPMSFEFRQLRRVRPGIPAHKACKPVIHIYACEQEIPMKYEDDENVSELVSFQLDLHGLNIPTIQIGSTEFHQATFTIKMSLNSASLSFCGVYVKGTPDEKRFPAEQVQFQ</sequence>
<keyword evidence="2" id="KW-1185">Reference proteome</keyword>
<dbReference type="PANTHER" id="PTHR14187">
    <property type="entry name" value="ALPHA KINASE/ELONGATION FACTOR 2 KINASE"/>
    <property type="match status" value="1"/>
</dbReference>
<dbReference type="Gene3D" id="3.90.640.10">
    <property type="entry name" value="Actin, Chain A, domain 4"/>
    <property type="match status" value="1"/>
</dbReference>